<dbReference type="OMA" id="ARRLIWV"/>
<feature type="region of interest" description="Disordered" evidence="1">
    <location>
        <begin position="44"/>
        <end position="76"/>
    </location>
</feature>
<dbReference type="InParanoid" id="A0A1Y2LRS8"/>
<protein>
    <submittedName>
        <fullName evidence="2">Uncharacterized protein</fullName>
    </submittedName>
</protein>
<dbReference type="Proteomes" id="UP000193240">
    <property type="component" value="Unassembled WGS sequence"/>
</dbReference>
<feature type="compositionally biased region" description="Polar residues" evidence="1">
    <location>
        <begin position="123"/>
        <end position="138"/>
    </location>
</feature>
<proteinExistence type="predicted"/>
<reference evidence="2 3" key="1">
    <citation type="journal article" date="2017" name="Genome Announc.">
        <title>Genome sequence of the saprophytic ascomycete Epicoccum nigrum ICMP 19927 strain isolated from New Zealand.</title>
        <authorList>
            <person name="Fokin M."/>
            <person name="Fleetwood D."/>
            <person name="Weir B.S."/>
            <person name="Villas-Boas S.G."/>
        </authorList>
    </citation>
    <scope>NUCLEOTIDE SEQUENCE [LARGE SCALE GENOMIC DNA]</scope>
    <source>
        <strain evidence="2 3">ICMP 19927</strain>
    </source>
</reference>
<accession>A0A1Y2LRS8</accession>
<evidence type="ECO:0000256" key="1">
    <source>
        <dbReference type="SAM" id="MobiDB-lite"/>
    </source>
</evidence>
<feature type="region of interest" description="Disordered" evidence="1">
    <location>
        <begin position="100"/>
        <end position="140"/>
    </location>
</feature>
<keyword evidence="3" id="KW-1185">Reference proteome</keyword>
<gene>
    <name evidence="2" type="ORF">B5807_08524</name>
</gene>
<evidence type="ECO:0000313" key="3">
    <source>
        <dbReference type="Proteomes" id="UP000193240"/>
    </source>
</evidence>
<sequence>MRRPPIACQRAVQSLQSPAPSHIWIPEEVLSLAINRFFHSTCPQQKRYGSNVPGPLEARKRAAKRRMTASAGFYPQDNPPPLFNFGALFGLSPKSQTSYVYKPPSLRKQSPSDSSTQTPDDIPNNQSRDSTTDGSSAEQDAIRSLPSTYANITEAWNKHTESALTKQSSHRVQAADQLSVSDQGFDNCLKAFKAGLATTNDSQTDLDGVFMQYLPSLPSLWRYYAATLQHVCHQGHKPEPVLHCLLRDDGHLLRRTSPFENVSHCAEFIERLGMIAQTDNVHGIFEVLALMAVDADNSTTEAHDLIILRLIEHTSRYGRLSLARKRSYALASKLRPNKDNKLLLSHFPYGKNVQHVILSTVRRVAEGSCDFASAERALFYMPPQQLLGLVPNITSSFVELRKDGSGKDRWESASSSLNQRRLDVARDLDVWLQLLHRVDTRASDNGALLEAAMIPMAKALGGLWFNHRAVLVLQDFFFRALLLRLDIHADIPLTTEKSRRVQGLFADVLLQTKVGSTEYIALLNLALPLIAQYAGLPILVRCIRTMEELGLPLSTQMDFNSFLAGQIAKFKDLTPALSESEVQSRALALQSCEKLVNALNRMGHTLAARTEEIATLSGLRQFTNLLLLAKKNSALPIAVRDANTNLPLLERVGLIHQLAYHYSQDTTRTQRQIWRSIYYMYRHLRANLLPVGPLFTKAVVQASISRPLAENQFVSARRLIWVCHLVASVEGDEAAARIENEFWERRGKLIGHTKRIYVGVGGNKQSKAHIGTMNRLQLL</sequence>
<name>A0A1Y2LRS8_EPING</name>
<organism evidence="2 3">
    <name type="scientific">Epicoccum nigrum</name>
    <name type="common">Soil fungus</name>
    <name type="synonym">Epicoccum purpurascens</name>
    <dbReference type="NCBI Taxonomy" id="105696"/>
    <lineage>
        <taxon>Eukaryota</taxon>
        <taxon>Fungi</taxon>
        <taxon>Dikarya</taxon>
        <taxon>Ascomycota</taxon>
        <taxon>Pezizomycotina</taxon>
        <taxon>Dothideomycetes</taxon>
        <taxon>Pleosporomycetidae</taxon>
        <taxon>Pleosporales</taxon>
        <taxon>Pleosporineae</taxon>
        <taxon>Didymellaceae</taxon>
        <taxon>Epicoccum</taxon>
    </lineage>
</organism>
<dbReference type="AlphaFoldDB" id="A0A1Y2LRS8"/>
<evidence type="ECO:0000313" key="2">
    <source>
        <dbReference type="EMBL" id="OSS46573.1"/>
    </source>
</evidence>
<feature type="compositionally biased region" description="Low complexity" evidence="1">
    <location>
        <begin position="109"/>
        <end position="121"/>
    </location>
</feature>
<dbReference type="STRING" id="105696.A0A1Y2LRS8"/>
<dbReference type="EMBL" id="KZ107851">
    <property type="protein sequence ID" value="OSS46573.1"/>
    <property type="molecule type" value="Genomic_DNA"/>
</dbReference>